<dbReference type="GO" id="GO:0000725">
    <property type="term" value="P:recombinational repair"/>
    <property type="evidence" value="ECO:0007669"/>
    <property type="project" value="TreeGrafter"/>
</dbReference>
<evidence type="ECO:0000313" key="1">
    <source>
        <dbReference type="EMBL" id="AGA78189.1"/>
    </source>
</evidence>
<dbReference type="RefSeq" id="WP_015265750.1">
    <property type="nucleotide sequence ID" value="NC_019904.1"/>
</dbReference>
<keyword evidence="1" id="KW-0347">Helicase</keyword>
<proteinExistence type="predicted"/>
<keyword evidence="1" id="KW-0547">Nucleotide-binding</keyword>
<dbReference type="PANTHER" id="PTHR11070:SF30">
    <property type="entry name" value="F-BOX DNA HELICASE 1"/>
    <property type="match status" value="1"/>
</dbReference>
<organism evidence="1 2">
    <name type="scientific">Echinicola vietnamensis (strain DSM 17526 / LMG 23754 / KMM 6221)</name>
    <dbReference type="NCBI Taxonomy" id="926556"/>
    <lineage>
        <taxon>Bacteria</taxon>
        <taxon>Pseudomonadati</taxon>
        <taxon>Bacteroidota</taxon>
        <taxon>Cytophagia</taxon>
        <taxon>Cytophagales</taxon>
        <taxon>Cyclobacteriaceae</taxon>
        <taxon>Echinicola</taxon>
    </lineage>
</organism>
<dbReference type="eggNOG" id="COG0210">
    <property type="taxonomic scope" value="Bacteria"/>
</dbReference>
<dbReference type="Gene3D" id="3.40.50.300">
    <property type="entry name" value="P-loop containing nucleotide triphosphate hydrolases"/>
    <property type="match status" value="1"/>
</dbReference>
<gene>
    <name evidence="1" type="ordered locus">Echvi_1935</name>
</gene>
<dbReference type="Proteomes" id="UP000010796">
    <property type="component" value="Chromosome"/>
</dbReference>
<keyword evidence="1" id="KW-0378">Hydrolase</keyword>
<dbReference type="AlphaFoldDB" id="L0FWA9"/>
<dbReference type="KEGG" id="evi:Echvi_1935"/>
<protein>
    <submittedName>
        <fullName evidence="1">DNA/RNA helicase, superfamily I</fullName>
    </submittedName>
</protein>
<dbReference type="STRING" id="926556.Echvi_1935"/>
<dbReference type="SUPFAM" id="SSF52540">
    <property type="entry name" value="P-loop containing nucleoside triphosphate hydrolases"/>
    <property type="match status" value="1"/>
</dbReference>
<evidence type="ECO:0000313" key="2">
    <source>
        <dbReference type="Proteomes" id="UP000010796"/>
    </source>
</evidence>
<dbReference type="InterPro" id="IPR000212">
    <property type="entry name" value="DNA_helicase_UvrD/REP"/>
</dbReference>
<dbReference type="PATRIC" id="fig|926556.3.peg.2055"/>
<reference evidence="2" key="1">
    <citation type="submission" date="2012-02" db="EMBL/GenBank/DDBJ databases">
        <title>The complete genome of Echinicola vietnamensis DSM 17526.</title>
        <authorList>
            <person name="Lucas S."/>
            <person name="Copeland A."/>
            <person name="Lapidus A."/>
            <person name="Glavina del Rio T."/>
            <person name="Dalin E."/>
            <person name="Tice H."/>
            <person name="Bruce D."/>
            <person name="Goodwin L."/>
            <person name="Pitluck S."/>
            <person name="Peters L."/>
            <person name="Ovchinnikova G."/>
            <person name="Teshima H."/>
            <person name="Kyrpides N."/>
            <person name="Mavromatis K."/>
            <person name="Ivanova N."/>
            <person name="Brettin T."/>
            <person name="Detter J.C."/>
            <person name="Han C."/>
            <person name="Larimer F."/>
            <person name="Land M."/>
            <person name="Hauser L."/>
            <person name="Markowitz V."/>
            <person name="Cheng J.-F."/>
            <person name="Hugenholtz P."/>
            <person name="Woyke T."/>
            <person name="Wu D."/>
            <person name="Brambilla E."/>
            <person name="Klenk H.-P."/>
            <person name="Eisen J.A."/>
        </authorList>
    </citation>
    <scope>NUCLEOTIDE SEQUENCE [LARGE SCALE GENOMIC DNA]</scope>
    <source>
        <strain evidence="2">DSM 17526 / LMG 23754 / KMM 6221</strain>
    </source>
</reference>
<sequence>MDKRLILAVAGSGKTTFIVDELSLEKRALIITYTNNNTRNLKGSIIEKFGFFPENIELFSFYNFLYSFCFRPFLAYKLKSKGIIWDIPPQWTNRISRNDLKYYLTEDKRLYHNRISKLLEQTDIIGDIKKRIEKYYDELFIDEVQDLAGHDFNLLMHIIASNLKMTFVGDFYQHTFDTSRDGNVNANIHSDYNKYLKLFESKGVSIDKEYLNKSYRCRPSICKFITDSIEIKIDSHHEEDCNVILIDTKELADEVFKSPEIIKLFYRENYKYDCFSRNWGDCKGENCYEDVCVVLNKTTTTHYKKGTLNQLKPVSKNKFYVACSRPKRNLYLLPEEMIREYKQ</sequence>
<keyword evidence="1" id="KW-0067">ATP-binding</keyword>
<name>L0FWA9_ECHVK</name>
<dbReference type="GO" id="GO:0003677">
    <property type="term" value="F:DNA binding"/>
    <property type="evidence" value="ECO:0007669"/>
    <property type="project" value="InterPro"/>
</dbReference>
<keyword evidence="2" id="KW-1185">Reference proteome</keyword>
<dbReference type="EMBL" id="CP003346">
    <property type="protein sequence ID" value="AGA78189.1"/>
    <property type="molecule type" value="Genomic_DNA"/>
</dbReference>
<dbReference type="PANTHER" id="PTHR11070">
    <property type="entry name" value="UVRD / RECB / PCRA DNA HELICASE FAMILY MEMBER"/>
    <property type="match status" value="1"/>
</dbReference>
<dbReference type="InterPro" id="IPR027417">
    <property type="entry name" value="P-loop_NTPase"/>
</dbReference>
<dbReference type="GO" id="GO:0043138">
    <property type="term" value="F:3'-5' DNA helicase activity"/>
    <property type="evidence" value="ECO:0007669"/>
    <property type="project" value="TreeGrafter"/>
</dbReference>
<accession>L0FWA9</accession>
<dbReference type="OrthoDB" id="5107704at2"/>
<dbReference type="GO" id="GO:0005524">
    <property type="term" value="F:ATP binding"/>
    <property type="evidence" value="ECO:0007669"/>
    <property type="project" value="InterPro"/>
</dbReference>
<dbReference type="HOGENOM" id="CLU_064676_1_0_10"/>